<evidence type="ECO:0000256" key="2">
    <source>
        <dbReference type="ARBA" id="ARBA00023125"/>
    </source>
</evidence>
<proteinExistence type="predicted"/>
<keyword evidence="7" id="KW-1185">Reference proteome</keyword>
<dbReference type="CDD" id="cd06170">
    <property type="entry name" value="LuxR_C_like"/>
    <property type="match status" value="1"/>
</dbReference>
<reference evidence="6 7" key="1">
    <citation type="submission" date="2020-04" db="EMBL/GenBank/DDBJ databases">
        <title>MicrobeNet Type strains.</title>
        <authorList>
            <person name="Nicholson A.C."/>
        </authorList>
    </citation>
    <scope>NUCLEOTIDE SEQUENCE [LARGE SCALE GENOMIC DNA]</scope>
    <source>
        <strain evidence="6 7">ATCC BAA-787</strain>
    </source>
</reference>
<dbReference type="PRINTS" id="PR00038">
    <property type="entry name" value="HTHLUXR"/>
</dbReference>
<keyword evidence="3" id="KW-0804">Transcription</keyword>
<dbReference type="SUPFAM" id="SSF46894">
    <property type="entry name" value="C-terminal effector domain of the bipartite response regulators"/>
    <property type="match status" value="1"/>
</dbReference>
<dbReference type="PANTHER" id="PTHR44688:SF16">
    <property type="entry name" value="DNA-BINDING TRANSCRIPTIONAL ACTIVATOR DEVR_DOSR"/>
    <property type="match status" value="1"/>
</dbReference>
<name>A0ABX1JZD8_9CELL</name>
<evidence type="ECO:0000313" key="7">
    <source>
        <dbReference type="Proteomes" id="UP000777774"/>
    </source>
</evidence>
<dbReference type="Gene3D" id="1.10.10.10">
    <property type="entry name" value="Winged helix-like DNA-binding domain superfamily/Winged helix DNA-binding domain"/>
    <property type="match status" value="1"/>
</dbReference>
<dbReference type="SMART" id="SM00421">
    <property type="entry name" value="HTH_LUXR"/>
    <property type="match status" value="1"/>
</dbReference>
<dbReference type="InterPro" id="IPR036388">
    <property type="entry name" value="WH-like_DNA-bd_sf"/>
</dbReference>
<dbReference type="Gene3D" id="1.25.40.10">
    <property type="entry name" value="Tetratricopeptide repeat domain"/>
    <property type="match status" value="1"/>
</dbReference>
<organism evidence="6 7">
    <name type="scientific">Cellulomonas septica</name>
    <dbReference type="NCBI Taxonomy" id="285080"/>
    <lineage>
        <taxon>Bacteria</taxon>
        <taxon>Bacillati</taxon>
        <taxon>Actinomycetota</taxon>
        <taxon>Actinomycetes</taxon>
        <taxon>Micrococcales</taxon>
        <taxon>Cellulomonadaceae</taxon>
        <taxon>Cellulomonas</taxon>
    </lineage>
</organism>
<gene>
    <name evidence="6" type="ORF">HGA02_09240</name>
</gene>
<evidence type="ECO:0000256" key="1">
    <source>
        <dbReference type="ARBA" id="ARBA00023015"/>
    </source>
</evidence>
<feature type="domain" description="HTH luxR-type" evidence="5">
    <location>
        <begin position="126"/>
        <end position="191"/>
    </location>
</feature>
<evidence type="ECO:0000256" key="4">
    <source>
        <dbReference type="SAM" id="MobiDB-lite"/>
    </source>
</evidence>
<keyword evidence="2" id="KW-0238">DNA-binding</keyword>
<evidence type="ECO:0000259" key="5">
    <source>
        <dbReference type="PROSITE" id="PS50043"/>
    </source>
</evidence>
<dbReference type="Pfam" id="PF00196">
    <property type="entry name" value="GerE"/>
    <property type="match status" value="1"/>
</dbReference>
<keyword evidence="1" id="KW-0805">Transcription regulation</keyword>
<feature type="non-terminal residue" evidence="6">
    <location>
        <position position="1"/>
    </location>
</feature>
<dbReference type="InterPro" id="IPR016032">
    <property type="entry name" value="Sig_transdc_resp-reg_C-effctor"/>
</dbReference>
<dbReference type="InterPro" id="IPR000792">
    <property type="entry name" value="Tscrpt_reg_LuxR_C"/>
</dbReference>
<dbReference type="EMBL" id="JAAXOY010000196">
    <property type="protein sequence ID" value="NKY39704.1"/>
    <property type="molecule type" value="Genomic_DNA"/>
</dbReference>
<sequence>RVEDALQAADTGGARHAVPPDDPAAEQHVSLDVLGRIATSHCRTSVDVVAVLQRALVLAEDDEHAAHRLLERALDVAEPAGVRRPFVELEPLLHDLLLEHLRWGSAHEALVASLVAGDAPRRAQRGGWGNLELTEREHQVLVRLRSTMTTTEIAAVLFVSTNTVKTHQRSIYRKLGVAGRRDAIRVAAERGLL</sequence>
<protein>
    <submittedName>
        <fullName evidence="6">Helix-turn-helix transcriptional regulator</fullName>
    </submittedName>
</protein>
<comment type="caution">
    <text evidence="6">The sequence shown here is derived from an EMBL/GenBank/DDBJ whole genome shotgun (WGS) entry which is preliminary data.</text>
</comment>
<dbReference type="Proteomes" id="UP000777774">
    <property type="component" value="Unassembled WGS sequence"/>
</dbReference>
<dbReference type="PROSITE" id="PS50043">
    <property type="entry name" value="HTH_LUXR_2"/>
    <property type="match status" value="1"/>
</dbReference>
<evidence type="ECO:0000313" key="6">
    <source>
        <dbReference type="EMBL" id="NKY39704.1"/>
    </source>
</evidence>
<dbReference type="InterPro" id="IPR011990">
    <property type="entry name" value="TPR-like_helical_dom_sf"/>
</dbReference>
<accession>A0ABX1JZD8</accession>
<feature type="region of interest" description="Disordered" evidence="4">
    <location>
        <begin position="1"/>
        <end position="23"/>
    </location>
</feature>
<dbReference type="RefSeq" id="WP_168678762.1">
    <property type="nucleotide sequence ID" value="NZ_JAAXOY010000196.1"/>
</dbReference>
<evidence type="ECO:0000256" key="3">
    <source>
        <dbReference type="ARBA" id="ARBA00023163"/>
    </source>
</evidence>
<dbReference type="PANTHER" id="PTHR44688">
    <property type="entry name" value="DNA-BINDING TRANSCRIPTIONAL ACTIVATOR DEVR_DOSR"/>
    <property type="match status" value="1"/>
</dbReference>